<dbReference type="Proteomes" id="UP000634136">
    <property type="component" value="Unassembled WGS sequence"/>
</dbReference>
<name>A0A834W0J0_9FABA</name>
<gene>
    <name evidence="2" type="ORF">G2W53_043838</name>
</gene>
<comment type="caution">
    <text evidence="2">The sequence shown here is derived from an EMBL/GenBank/DDBJ whole genome shotgun (WGS) entry which is preliminary data.</text>
</comment>
<evidence type="ECO:0000256" key="1">
    <source>
        <dbReference type="SAM" id="MobiDB-lite"/>
    </source>
</evidence>
<proteinExistence type="predicted"/>
<sequence>MKRKKRDEEDSGLKSTRESDGGGPTPNAQYGVVAGNRSIGTPH</sequence>
<keyword evidence="3" id="KW-1185">Reference proteome</keyword>
<evidence type="ECO:0000313" key="2">
    <source>
        <dbReference type="EMBL" id="KAF7804727.1"/>
    </source>
</evidence>
<evidence type="ECO:0000313" key="3">
    <source>
        <dbReference type="Proteomes" id="UP000634136"/>
    </source>
</evidence>
<dbReference type="EMBL" id="JAAIUW010000013">
    <property type="protein sequence ID" value="KAF7804727.1"/>
    <property type="molecule type" value="Genomic_DNA"/>
</dbReference>
<protein>
    <submittedName>
        <fullName evidence="2">Uncharacterized protein</fullName>
    </submittedName>
</protein>
<reference evidence="2" key="1">
    <citation type="submission" date="2020-09" db="EMBL/GenBank/DDBJ databases">
        <title>Genome-Enabled Discovery of Anthraquinone Biosynthesis in Senna tora.</title>
        <authorList>
            <person name="Kang S.-H."/>
            <person name="Pandey R.P."/>
            <person name="Lee C.-M."/>
            <person name="Sim J.-S."/>
            <person name="Jeong J.-T."/>
            <person name="Choi B.-S."/>
            <person name="Jung M."/>
            <person name="Ginzburg D."/>
            <person name="Zhao K."/>
            <person name="Won S.Y."/>
            <person name="Oh T.-J."/>
            <person name="Yu Y."/>
            <person name="Kim N.-H."/>
            <person name="Lee O.R."/>
            <person name="Lee T.-H."/>
            <person name="Bashyal P."/>
            <person name="Kim T.-S."/>
            <person name="Lee W.-H."/>
            <person name="Kawkins C."/>
            <person name="Kim C.-K."/>
            <person name="Kim J.S."/>
            <person name="Ahn B.O."/>
            <person name="Rhee S.Y."/>
            <person name="Sohng J.K."/>
        </authorList>
    </citation>
    <scope>NUCLEOTIDE SEQUENCE</scope>
    <source>
        <tissue evidence="2">Leaf</tissue>
    </source>
</reference>
<feature type="region of interest" description="Disordered" evidence="1">
    <location>
        <begin position="1"/>
        <end position="43"/>
    </location>
</feature>
<accession>A0A834W0J0</accession>
<dbReference type="AlphaFoldDB" id="A0A834W0J0"/>
<feature type="compositionally biased region" description="Basic and acidic residues" evidence="1">
    <location>
        <begin position="1"/>
        <end position="20"/>
    </location>
</feature>
<organism evidence="2 3">
    <name type="scientific">Senna tora</name>
    <dbReference type="NCBI Taxonomy" id="362788"/>
    <lineage>
        <taxon>Eukaryota</taxon>
        <taxon>Viridiplantae</taxon>
        <taxon>Streptophyta</taxon>
        <taxon>Embryophyta</taxon>
        <taxon>Tracheophyta</taxon>
        <taxon>Spermatophyta</taxon>
        <taxon>Magnoliopsida</taxon>
        <taxon>eudicotyledons</taxon>
        <taxon>Gunneridae</taxon>
        <taxon>Pentapetalae</taxon>
        <taxon>rosids</taxon>
        <taxon>fabids</taxon>
        <taxon>Fabales</taxon>
        <taxon>Fabaceae</taxon>
        <taxon>Caesalpinioideae</taxon>
        <taxon>Cassia clade</taxon>
        <taxon>Senna</taxon>
    </lineage>
</organism>